<gene>
    <name evidence="1" type="ORF">AB7P39_12080</name>
</gene>
<organism evidence="1 2">
    <name type="scientific">Microbacterium plantarum</name>
    <dbReference type="NCBI Taxonomy" id="1816425"/>
    <lineage>
        <taxon>Bacteria</taxon>
        <taxon>Bacillati</taxon>
        <taxon>Actinomycetota</taxon>
        <taxon>Actinomycetes</taxon>
        <taxon>Micrococcales</taxon>
        <taxon>Microbacteriaceae</taxon>
        <taxon>Microbacterium</taxon>
    </lineage>
</organism>
<keyword evidence="2" id="KW-1185">Reference proteome</keyword>
<dbReference type="Proteomes" id="UP001589643">
    <property type="component" value="Unassembled WGS sequence"/>
</dbReference>
<dbReference type="EMBL" id="JBHLHV010000002">
    <property type="protein sequence ID" value="MFB8893578.1"/>
    <property type="molecule type" value="Genomic_DNA"/>
</dbReference>
<evidence type="ECO:0008006" key="3">
    <source>
        <dbReference type="Google" id="ProtNLM"/>
    </source>
</evidence>
<accession>A0ABV5EUE6</accession>
<comment type="caution">
    <text evidence="1">The sequence shown here is derived from an EMBL/GenBank/DDBJ whole genome shotgun (WGS) entry which is preliminary data.</text>
</comment>
<evidence type="ECO:0000313" key="2">
    <source>
        <dbReference type="Proteomes" id="UP001589643"/>
    </source>
</evidence>
<evidence type="ECO:0000313" key="1">
    <source>
        <dbReference type="EMBL" id="MFB8893578.1"/>
    </source>
</evidence>
<sequence>MTQRIAEGSIILTPADAQIIYAPLRIREHRARAGSTTRLGQILTEMSICAFHQPAGSGNEPRQTTASEERSYWTVRQVARAANRAERTVRLDCQDGRLPATKAPNWLIRAEDAKSYIAGNRSD</sequence>
<protein>
    <recommendedName>
        <fullName evidence="3">Helix-turn-helix domain-containing protein</fullName>
    </recommendedName>
</protein>
<dbReference type="RefSeq" id="WP_378719257.1">
    <property type="nucleotide sequence ID" value="NZ_JBHLHV010000002.1"/>
</dbReference>
<name>A0ABV5EUE6_9MICO</name>
<reference evidence="1 2" key="1">
    <citation type="submission" date="2024-08" db="EMBL/GenBank/DDBJ databases">
        <title>Heavy metals resistant antinobacteria isolated from wastewater.</title>
        <authorList>
            <person name="Roman Ponce B."/>
            <person name="Blanco Mercado M.A."/>
            <person name="Avila Aldana I.N."/>
            <person name="Morales Arrieta S."/>
        </authorList>
    </citation>
    <scope>NUCLEOTIDE SEQUENCE [LARGE SCALE GENOMIC DNA]</scope>
    <source>
        <strain evidence="2">sma-1</strain>
    </source>
</reference>
<proteinExistence type="predicted"/>